<evidence type="ECO:0000256" key="7">
    <source>
        <dbReference type="ARBA" id="ARBA00023136"/>
    </source>
</evidence>
<keyword evidence="7 8" id="KW-0472">Membrane</keyword>
<keyword evidence="5 8" id="KW-0812">Transmembrane</keyword>
<dbReference type="Pfam" id="PF01697">
    <property type="entry name" value="Glyco_transf_92"/>
    <property type="match status" value="1"/>
</dbReference>
<evidence type="ECO:0000313" key="10">
    <source>
        <dbReference type="Proteomes" id="UP000494165"/>
    </source>
</evidence>
<protein>
    <recommendedName>
        <fullName evidence="8">Glycosyltransferase family 92 protein</fullName>
        <ecNumber evidence="8">2.4.1.-</ecNumber>
    </recommendedName>
</protein>
<keyword evidence="6 8" id="KW-1133">Transmembrane helix</keyword>
<keyword evidence="10" id="KW-1185">Reference proteome</keyword>
<dbReference type="EC" id="2.4.1.-" evidence="8"/>
<evidence type="ECO:0000256" key="8">
    <source>
        <dbReference type="RuleBase" id="RU366017"/>
    </source>
</evidence>
<dbReference type="GO" id="GO:0016757">
    <property type="term" value="F:glycosyltransferase activity"/>
    <property type="evidence" value="ECO:0007669"/>
    <property type="project" value="UniProtKB-UniRule"/>
</dbReference>
<dbReference type="GO" id="GO:0005737">
    <property type="term" value="C:cytoplasm"/>
    <property type="evidence" value="ECO:0007669"/>
    <property type="project" value="TreeGrafter"/>
</dbReference>
<keyword evidence="4 8" id="KW-0808">Transferase</keyword>
<keyword evidence="3 8" id="KW-0328">Glycosyltransferase</keyword>
<organism evidence="9 10">
    <name type="scientific">Cloeon dipterum</name>
    <dbReference type="NCBI Taxonomy" id="197152"/>
    <lineage>
        <taxon>Eukaryota</taxon>
        <taxon>Metazoa</taxon>
        <taxon>Ecdysozoa</taxon>
        <taxon>Arthropoda</taxon>
        <taxon>Hexapoda</taxon>
        <taxon>Insecta</taxon>
        <taxon>Pterygota</taxon>
        <taxon>Palaeoptera</taxon>
        <taxon>Ephemeroptera</taxon>
        <taxon>Pisciforma</taxon>
        <taxon>Baetidae</taxon>
        <taxon>Cloeon</taxon>
    </lineage>
</organism>
<dbReference type="PANTHER" id="PTHR21461">
    <property type="entry name" value="GLYCOSYLTRANSFERASE FAMILY 92 PROTEIN"/>
    <property type="match status" value="1"/>
</dbReference>
<dbReference type="InterPro" id="IPR008166">
    <property type="entry name" value="Glyco_transf_92"/>
</dbReference>
<comment type="caution">
    <text evidence="9">The sequence shown here is derived from an EMBL/GenBank/DDBJ whole genome shotgun (WGS) entry which is preliminary data.</text>
</comment>
<dbReference type="AlphaFoldDB" id="A0A8S1C9N1"/>
<proteinExistence type="inferred from homology"/>
<feature type="transmembrane region" description="Helical" evidence="8">
    <location>
        <begin position="24"/>
        <end position="45"/>
    </location>
</feature>
<evidence type="ECO:0000256" key="6">
    <source>
        <dbReference type="ARBA" id="ARBA00022989"/>
    </source>
</evidence>
<evidence type="ECO:0000256" key="3">
    <source>
        <dbReference type="ARBA" id="ARBA00022676"/>
    </source>
</evidence>
<dbReference type="PANTHER" id="PTHR21461:SF83">
    <property type="entry name" value="GLYCOSYLTRANSFERASE FAMILY 92 PROTEIN"/>
    <property type="match status" value="1"/>
</dbReference>
<name>A0A8S1C9N1_9INSE</name>
<dbReference type="EMBL" id="CADEPI010000023">
    <property type="protein sequence ID" value="CAB3366046.1"/>
    <property type="molecule type" value="Genomic_DNA"/>
</dbReference>
<evidence type="ECO:0000313" key="9">
    <source>
        <dbReference type="EMBL" id="CAB3366046.1"/>
    </source>
</evidence>
<accession>A0A8S1C9N1</accession>
<evidence type="ECO:0000256" key="4">
    <source>
        <dbReference type="ARBA" id="ARBA00022679"/>
    </source>
</evidence>
<evidence type="ECO:0000256" key="1">
    <source>
        <dbReference type="ARBA" id="ARBA00004167"/>
    </source>
</evidence>
<evidence type="ECO:0000256" key="2">
    <source>
        <dbReference type="ARBA" id="ARBA00007647"/>
    </source>
</evidence>
<comment type="similarity">
    <text evidence="2 8">Belongs to the glycosyltransferase 92 family.</text>
</comment>
<dbReference type="GO" id="GO:0016020">
    <property type="term" value="C:membrane"/>
    <property type="evidence" value="ECO:0007669"/>
    <property type="project" value="UniProtKB-SubCell"/>
</dbReference>
<reference evidence="9 10" key="1">
    <citation type="submission" date="2020-04" db="EMBL/GenBank/DDBJ databases">
        <authorList>
            <person name="Alioto T."/>
            <person name="Alioto T."/>
            <person name="Gomez Garrido J."/>
        </authorList>
    </citation>
    <scope>NUCLEOTIDE SEQUENCE [LARGE SCALE GENOMIC DNA]</scope>
</reference>
<dbReference type="OrthoDB" id="2017643at2759"/>
<evidence type="ECO:0000256" key="5">
    <source>
        <dbReference type="ARBA" id="ARBA00022692"/>
    </source>
</evidence>
<comment type="subcellular location">
    <subcellularLocation>
        <location evidence="1">Membrane</location>
        <topology evidence="1">Single-pass membrane protein</topology>
    </subcellularLocation>
</comment>
<sequence length="546" mass="63124">MIENLTRINLTDGSFNSVFIVKKLFFSLTTAVLLWSLYLVLHPLLLGNEERKLNTAADSTSGDDKLPKVIGVQNESELKVDKTVLTDDDILSQIKITHPNVFVAHLRDGGPRFNKTCGLYVNPLDIHYNNIYWQQQKTDNESYILYGAYFDGRPAAGGRIIRIITMIDKRNLTENANCLMWFGNEKPAFSKISHSLYIWNPKWGARNESLHPYVLSCPIPKEYGDQVPDSVTLVGHPCDRATNNLRVVYNALQEEFKKDFVVCVKALNLKHNASFAIRLVEWIELLRILGADKIVFYQLHVHENITRVLEHYVKTWNVEIIKVTMPGHLANVPDLMPTYLKYRGSSKRLQELIYFTDCLYQNMYQYQYVVLLDVDEVIVPRGEIKTWQQLIYDITLPEAFAAKNITYASFIARNVYFMDDKKELDDWYLEIPKYMHMLQHVRRDRNYIKPGGGIKAFHNTDLILALHNHFARACIGDPKLNCPKYDFDLKDAHLQHYCTARKNPGCTSPRNLTLDTNVWRFKHELIDAVTATLKETGFLKKSNLTL</sequence>
<gene>
    <name evidence="9" type="ORF">CLODIP_2_CD16245</name>
</gene>
<dbReference type="Proteomes" id="UP000494165">
    <property type="component" value="Unassembled WGS sequence"/>
</dbReference>